<evidence type="ECO:0000256" key="3">
    <source>
        <dbReference type="ARBA" id="ARBA00022528"/>
    </source>
</evidence>
<accession>A0A9R0JFW6</accession>
<dbReference type="RefSeq" id="XP_021867194.1">
    <property type="nucleotide sequence ID" value="XM_022011502.2"/>
</dbReference>
<evidence type="ECO:0000256" key="17">
    <source>
        <dbReference type="SAM" id="MobiDB-lite"/>
    </source>
</evidence>
<dbReference type="GO" id="GO:0009707">
    <property type="term" value="C:chloroplast outer membrane"/>
    <property type="evidence" value="ECO:0000318"/>
    <property type="project" value="GO_Central"/>
</dbReference>
<reference evidence="20" key="2">
    <citation type="submission" date="2025-08" db="UniProtKB">
        <authorList>
            <consortium name="RefSeq"/>
        </authorList>
    </citation>
    <scope>IDENTIFICATION</scope>
    <source>
        <tissue evidence="20">Leaf</tissue>
    </source>
</reference>
<dbReference type="InterPro" id="IPR024283">
    <property type="entry name" value="TOC159_MAD"/>
</dbReference>
<reference evidence="19" key="1">
    <citation type="journal article" date="2021" name="Nat. Commun.">
        <title>Genomic analyses provide insights into spinach domestication and the genetic basis of agronomic traits.</title>
        <authorList>
            <person name="Cai X."/>
            <person name="Sun X."/>
            <person name="Xu C."/>
            <person name="Sun H."/>
            <person name="Wang X."/>
            <person name="Ge C."/>
            <person name="Zhang Z."/>
            <person name="Wang Q."/>
            <person name="Fei Z."/>
            <person name="Jiao C."/>
            <person name="Wang Q."/>
        </authorList>
    </citation>
    <scope>NUCLEOTIDE SEQUENCE [LARGE SCALE GENOMIC DNA]</scope>
    <source>
        <strain evidence="19">cv. Varoflay</strain>
    </source>
</reference>
<dbReference type="GeneID" id="110805885"/>
<keyword evidence="2" id="KW-0813">Transport</keyword>
<dbReference type="Pfam" id="PF11886">
    <property type="entry name" value="TOC159_MAD"/>
    <property type="match status" value="1"/>
</dbReference>
<keyword evidence="3" id="KW-0150">Chloroplast</keyword>
<keyword evidence="6" id="KW-0479">Metal-binding</keyword>
<comment type="cofactor">
    <cofactor evidence="1">
        <name>Mg(2+)</name>
        <dbReference type="ChEBI" id="CHEBI:18420"/>
    </cofactor>
</comment>
<evidence type="ECO:0000256" key="14">
    <source>
        <dbReference type="ARBA" id="ARBA00023136"/>
    </source>
</evidence>
<keyword evidence="19" id="KW-1185">Reference proteome</keyword>
<dbReference type="FunFam" id="3.40.50.300:FF:000413">
    <property type="entry name" value="Translocase of chloroplast 120, chloroplastic"/>
    <property type="match status" value="1"/>
</dbReference>
<feature type="compositionally biased region" description="Basic and acidic residues" evidence="17">
    <location>
        <begin position="487"/>
        <end position="500"/>
    </location>
</feature>
<evidence type="ECO:0000256" key="11">
    <source>
        <dbReference type="ARBA" id="ARBA00022927"/>
    </source>
</evidence>
<dbReference type="InterPro" id="IPR045058">
    <property type="entry name" value="GIMA/IAN/Toc"/>
</dbReference>
<evidence type="ECO:0000256" key="13">
    <source>
        <dbReference type="ARBA" id="ARBA00023134"/>
    </source>
</evidence>
<evidence type="ECO:0000256" key="7">
    <source>
        <dbReference type="ARBA" id="ARBA00022741"/>
    </source>
</evidence>
<keyword evidence="10" id="KW-0460">Magnesium</keyword>
<evidence type="ECO:0000256" key="12">
    <source>
        <dbReference type="ARBA" id="ARBA00022989"/>
    </source>
</evidence>
<comment type="subcellular location">
    <subcellularLocation>
        <location evidence="15">Plastid</location>
        <location evidence="15">Chloroplast outer membrane</location>
        <topology evidence="15">Single-pass membrane protein</topology>
    </subcellularLocation>
</comment>
<dbReference type="InterPro" id="IPR006703">
    <property type="entry name" value="G_AIG1"/>
</dbReference>
<dbReference type="Pfam" id="PF04548">
    <property type="entry name" value="AIG1"/>
    <property type="match status" value="1"/>
</dbReference>
<proteinExistence type="inferred from homology"/>
<dbReference type="GO" id="GO:0003924">
    <property type="term" value="F:GTPase activity"/>
    <property type="evidence" value="ECO:0000318"/>
    <property type="project" value="GO_Central"/>
</dbReference>
<dbReference type="OrthoDB" id="8954335at2759"/>
<keyword evidence="14" id="KW-0472">Membrane</keyword>
<evidence type="ECO:0000256" key="10">
    <source>
        <dbReference type="ARBA" id="ARBA00022842"/>
    </source>
</evidence>
<dbReference type="GO" id="GO:0045037">
    <property type="term" value="P:protein import into chloroplast stroma"/>
    <property type="evidence" value="ECO:0000318"/>
    <property type="project" value="GO_Central"/>
</dbReference>
<evidence type="ECO:0000256" key="6">
    <source>
        <dbReference type="ARBA" id="ARBA00022723"/>
    </source>
</evidence>
<dbReference type="Gene3D" id="3.40.50.300">
    <property type="entry name" value="P-loop containing nucleotide triphosphate hydrolases"/>
    <property type="match status" value="1"/>
</dbReference>
<evidence type="ECO:0000256" key="16">
    <source>
        <dbReference type="ARBA" id="ARBA00023775"/>
    </source>
</evidence>
<dbReference type="PANTHER" id="PTHR10903">
    <property type="entry name" value="GTPASE, IMAP FAMILY MEMBER-RELATED"/>
    <property type="match status" value="1"/>
</dbReference>
<keyword evidence="8" id="KW-0378">Hydrolase</keyword>
<dbReference type="SUPFAM" id="SSF52540">
    <property type="entry name" value="P-loop containing nucleoside triphosphate hydrolases"/>
    <property type="match status" value="1"/>
</dbReference>
<keyword evidence="12" id="KW-1133">Transmembrane helix</keyword>
<dbReference type="NCBIfam" id="TIGR00993">
    <property type="entry name" value="3a0901s04IAP86"/>
    <property type="match status" value="1"/>
</dbReference>
<name>A0A9R0JFW6_SPIOL</name>
<evidence type="ECO:0000256" key="5">
    <source>
        <dbReference type="ARBA" id="ARBA00022692"/>
    </source>
</evidence>
<keyword evidence="9" id="KW-1002">Plastid outer membrane</keyword>
<evidence type="ECO:0000256" key="4">
    <source>
        <dbReference type="ARBA" id="ARBA00022640"/>
    </source>
</evidence>
<dbReference type="GO" id="GO:0046872">
    <property type="term" value="F:metal ion binding"/>
    <property type="evidence" value="ECO:0007669"/>
    <property type="project" value="UniProtKB-KW"/>
</dbReference>
<dbReference type="PANTHER" id="PTHR10903:SF68">
    <property type="entry name" value="TRANSLOCASE OF CHLOROPLAST 90, CHLOROPLASTIC"/>
    <property type="match status" value="1"/>
</dbReference>
<keyword evidence="7" id="KW-0547">Nucleotide-binding</keyword>
<keyword evidence="4" id="KW-0934">Plastid</keyword>
<dbReference type="KEGG" id="soe:110805885"/>
<organism evidence="19 20">
    <name type="scientific">Spinacia oleracea</name>
    <name type="common">Spinach</name>
    <dbReference type="NCBI Taxonomy" id="3562"/>
    <lineage>
        <taxon>Eukaryota</taxon>
        <taxon>Viridiplantae</taxon>
        <taxon>Streptophyta</taxon>
        <taxon>Embryophyta</taxon>
        <taxon>Tracheophyta</taxon>
        <taxon>Spermatophyta</taxon>
        <taxon>Magnoliopsida</taxon>
        <taxon>eudicotyledons</taxon>
        <taxon>Gunneridae</taxon>
        <taxon>Pentapetalae</taxon>
        <taxon>Caryophyllales</taxon>
        <taxon>Chenopodiaceae</taxon>
        <taxon>Chenopodioideae</taxon>
        <taxon>Anserineae</taxon>
        <taxon>Spinacia</taxon>
    </lineage>
</organism>
<keyword evidence="11" id="KW-0653">Protein transport</keyword>
<keyword evidence="5" id="KW-0812">Transmembrane</keyword>
<protein>
    <submittedName>
        <fullName evidence="20">Translocase of chloroplast 90, chloroplastic isoform X1</fullName>
    </submittedName>
</protein>
<keyword evidence="13" id="KW-0342">GTP-binding</keyword>
<evidence type="ECO:0000313" key="20">
    <source>
        <dbReference type="RefSeq" id="XP_021867194.1"/>
    </source>
</evidence>
<dbReference type="GO" id="GO:0045036">
    <property type="term" value="P:protein targeting to chloroplast"/>
    <property type="evidence" value="ECO:0000318"/>
    <property type="project" value="GO_Central"/>
</dbReference>
<dbReference type="InterPro" id="IPR027417">
    <property type="entry name" value="P-loop_NTPase"/>
</dbReference>
<evidence type="ECO:0000256" key="2">
    <source>
        <dbReference type="ARBA" id="ARBA00022448"/>
    </source>
</evidence>
<feature type="domain" description="AIG1-type G" evidence="18">
    <location>
        <begin position="168"/>
        <end position="398"/>
    </location>
</feature>
<dbReference type="InterPro" id="IPR005690">
    <property type="entry name" value="Toc86_159"/>
</dbReference>
<evidence type="ECO:0000313" key="19">
    <source>
        <dbReference type="Proteomes" id="UP000813463"/>
    </source>
</evidence>
<feature type="region of interest" description="Disordered" evidence="17">
    <location>
        <begin position="30"/>
        <end position="91"/>
    </location>
</feature>
<comment type="similarity">
    <text evidence="16">Belongs to the TRAFAC class TrmE-Era-EngA-EngB-Septin-like GTPase superfamily. AIG1/Toc34/Toc159-like paraseptin GTPase family. TOC159 subfamily.</text>
</comment>
<evidence type="ECO:0000259" key="18">
    <source>
        <dbReference type="PROSITE" id="PS51720"/>
    </source>
</evidence>
<dbReference type="Proteomes" id="UP000813463">
    <property type="component" value="Chromosome 2"/>
</dbReference>
<dbReference type="AlphaFoldDB" id="A0A9R0JFW6"/>
<dbReference type="PROSITE" id="PS51720">
    <property type="entry name" value="G_AIG1"/>
    <property type="match status" value="1"/>
</dbReference>
<evidence type="ECO:0000256" key="9">
    <source>
        <dbReference type="ARBA" id="ARBA00022805"/>
    </source>
</evidence>
<evidence type="ECO:0000256" key="1">
    <source>
        <dbReference type="ARBA" id="ARBA00001946"/>
    </source>
</evidence>
<sequence>MEMKNISNWVFAQLVSGSFVLPRPLSSSLEESRNEEFSSSGSTQNAGVVASQVTSDLLPSPNSGQESPMDSSSQQVLADHSSPSSGSTDRIKLDPLSKIEALQVNFFRILQRLRQSPEDILVAKVLYRIHLATLIRAGESDLNRINLRSDKARALAAEQEAAGRPEIDFSLRILVLGKTGVGKSATINSIFNQTKAMTNAFKPGTDRIQEITGFVNDIKLTVIDTPGFWPSSARNVRRNRKIMLSIKRYVQKYPPDVVLYLERLDTMSKGYNDFPLLRLMTEVFGSAMWFNTILVMTNAAAALPEGSTGSPINYESYVAHCTDLLQRYIQMVVSDAKLENPVVLAENHSCRTNTSGERILPNGQVWKKQLLLLCTCTKVLGDANSLLGLQNSIELGPSNNSRMPSLPHLLSSFLQQRPSMADGTDEVDEYSVSDSEEDEYDQLPPIRILTKMQFKKLSHSQKKDYLDELDYRETLFLKKQLKEESRRRKEKKLLGDRTESDAPEEAEDVQLPDIAVPPSFDCDSPVYRYRGVVMSDQWLWRPVLDPQGWDHDVGFEGINLETAVEIKRNLTASVSGQMSKDKHDFNIHSECAAAYTDPRGPTYSVGLDIQSSGHDMFYTFRSHAKSGYLKHNVAGCGVSVTSFQNRYYIGTKLEDSLHIGKRLKFAANAGQIAGAGNAAYGGGFEATIRGRDYPARNDKVSMTMNILSFNKELVLGGSFESEFRPSRGTRLSVNANLNNRNMGQVSIKTSSSDHVQIASIALFTILRAIFRKREPKYVLIEDQEAG</sequence>
<gene>
    <name evidence="20" type="primary">LOC110805885</name>
</gene>
<feature type="compositionally biased region" description="Polar residues" evidence="17">
    <location>
        <begin position="43"/>
        <end position="88"/>
    </location>
</feature>
<feature type="region of interest" description="Disordered" evidence="17">
    <location>
        <begin position="487"/>
        <end position="508"/>
    </location>
</feature>
<evidence type="ECO:0000256" key="15">
    <source>
        <dbReference type="ARBA" id="ARBA00023766"/>
    </source>
</evidence>
<dbReference type="GO" id="GO:0005525">
    <property type="term" value="F:GTP binding"/>
    <property type="evidence" value="ECO:0007669"/>
    <property type="project" value="UniProtKB-KW"/>
</dbReference>
<evidence type="ECO:0000256" key="8">
    <source>
        <dbReference type="ARBA" id="ARBA00022801"/>
    </source>
</evidence>